<evidence type="ECO:0000313" key="3">
    <source>
        <dbReference type="Proteomes" id="UP000054935"/>
    </source>
</evidence>
<dbReference type="SUPFAM" id="SSF101898">
    <property type="entry name" value="NHL repeat"/>
    <property type="match status" value="1"/>
</dbReference>
<evidence type="ECO:0000259" key="1">
    <source>
        <dbReference type="Pfam" id="PF13449"/>
    </source>
</evidence>
<dbReference type="InterPro" id="IPR027372">
    <property type="entry name" value="Phytase-like_dom"/>
</dbReference>
<dbReference type="STRING" id="441103.TRN7648_02676"/>
<organism evidence="2 3">
    <name type="scientific">Tropicibacter naphthalenivorans</name>
    <dbReference type="NCBI Taxonomy" id="441103"/>
    <lineage>
        <taxon>Bacteria</taxon>
        <taxon>Pseudomonadati</taxon>
        <taxon>Pseudomonadota</taxon>
        <taxon>Alphaproteobacteria</taxon>
        <taxon>Rhodobacterales</taxon>
        <taxon>Roseobacteraceae</taxon>
        <taxon>Tropicibacter</taxon>
    </lineage>
</organism>
<sequence length="290" mass="31785">MLKWIARAGVLLLCGCAATDRTLPATHLGTYIWPVSEHHYGGFSGLEIAADGARFVAVSDRAGMVSGRFIRENGVITGIEAAPVQPLAHLHGRTMQGSKGDAEGLALRDDGQMFVSFEGVHRVWGYRAPDQPSDLPRDPRFAQMEGNAGLEALAIDGAGRLVAIPERSGQLTSGFPVWRLDGTWTEISTIARSHGFLPVGADFGPDGRLYVLERAFPGFGFRSRLRRFDLTSDDTEGETLFTSATWQFDNLEGLAVWQDAGGKIRATMVSDDNFRRLQRTQFVEFRIDSP</sequence>
<dbReference type="PIRSF" id="PIRSF031900">
    <property type="entry name" value="UCP031900"/>
    <property type="match status" value="1"/>
</dbReference>
<name>A0A0P1GDW4_9RHOB</name>
<gene>
    <name evidence="2" type="ORF">TRN7648_02676</name>
</gene>
<dbReference type="InterPro" id="IPR011042">
    <property type="entry name" value="6-blade_b-propeller_TolB-like"/>
</dbReference>
<dbReference type="InterPro" id="IPR014567">
    <property type="entry name" value="UCP031900"/>
</dbReference>
<evidence type="ECO:0000313" key="2">
    <source>
        <dbReference type="EMBL" id="CUH79847.1"/>
    </source>
</evidence>
<dbReference type="RefSeq" id="WP_083499877.1">
    <property type="nucleotide sequence ID" value="NZ_CYSE01000004.1"/>
</dbReference>
<protein>
    <recommendedName>
        <fullName evidence="1">Phytase-like domain-containing protein</fullName>
    </recommendedName>
</protein>
<reference evidence="2 3" key="1">
    <citation type="submission" date="2015-09" db="EMBL/GenBank/DDBJ databases">
        <authorList>
            <consortium name="Swine Surveillance"/>
        </authorList>
    </citation>
    <scope>NUCLEOTIDE SEQUENCE [LARGE SCALE GENOMIC DNA]</scope>
    <source>
        <strain evidence="2 3">CECT 7648</strain>
    </source>
</reference>
<dbReference type="EMBL" id="CYSE01000004">
    <property type="protein sequence ID" value="CUH79847.1"/>
    <property type="molecule type" value="Genomic_DNA"/>
</dbReference>
<accession>A0A0P1GDW4</accession>
<proteinExistence type="predicted"/>
<dbReference type="Gene3D" id="2.120.10.30">
    <property type="entry name" value="TolB, C-terminal domain"/>
    <property type="match status" value="1"/>
</dbReference>
<dbReference type="Proteomes" id="UP000054935">
    <property type="component" value="Unassembled WGS sequence"/>
</dbReference>
<dbReference type="OrthoDB" id="9798693at2"/>
<keyword evidence="3" id="KW-1185">Reference proteome</keyword>
<dbReference type="Pfam" id="PF13449">
    <property type="entry name" value="Phytase-like"/>
    <property type="match status" value="1"/>
</dbReference>
<dbReference type="AlphaFoldDB" id="A0A0P1GDW4"/>
<feature type="domain" description="Phytase-like" evidence="1">
    <location>
        <begin position="40"/>
        <end position="274"/>
    </location>
</feature>